<dbReference type="InterPro" id="IPR014816">
    <property type="entry name" value="tRNA_MeTrfase_Gcd14"/>
</dbReference>
<proteinExistence type="predicted"/>
<evidence type="ECO:0000256" key="2">
    <source>
        <dbReference type="ARBA" id="ARBA00022679"/>
    </source>
</evidence>
<dbReference type="InterPro" id="IPR029063">
    <property type="entry name" value="SAM-dependent_MTases_sf"/>
</dbReference>
<feature type="domain" description="tRNA (adenine(58)-N(1))-methyltransferase catalytic subunit TRM61 C-terminal" evidence="5">
    <location>
        <begin position="61"/>
        <end position="150"/>
    </location>
</feature>
<dbReference type="EC" id="2.1.1.219" evidence="6"/>
<dbReference type="PANTHER" id="PTHR12133">
    <property type="entry name" value="TRNA (ADENINE(58)-N(1))-METHYLTRANSFERASE"/>
    <property type="match status" value="1"/>
</dbReference>
<gene>
    <name evidence="6" type="primary">GCD14</name>
    <name evidence="6" type="synonym">TRM61</name>
</gene>
<dbReference type="EMBL" id="KF900391">
    <property type="protein sequence ID" value="AIE93332.1"/>
    <property type="molecule type" value="Genomic_DNA"/>
</dbReference>
<keyword evidence="3" id="KW-0949">S-adenosyl-L-methionine</keyword>
<dbReference type="GO" id="GO:0030488">
    <property type="term" value="P:tRNA methylation"/>
    <property type="evidence" value="ECO:0007669"/>
    <property type="project" value="InterPro"/>
</dbReference>
<keyword evidence="2 6" id="KW-0808">Transferase</keyword>
<organism evidence="6">
    <name type="scientific">uncultured marine thaumarchaeote AD1000_33_G09</name>
    <dbReference type="NCBI Taxonomy" id="1455909"/>
    <lineage>
        <taxon>Archaea</taxon>
        <taxon>Nitrososphaerota</taxon>
        <taxon>environmental samples</taxon>
    </lineage>
</organism>
<evidence type="ECO:0000256" key="3">
    <source>
        <dbReference type="ARBA" id="ARBA00022691"/>
    </source>
</evidence>
<dbReference type="Pfam" id="PF08704">
    <property type="entry name" value="GCD14"/>
    <property type="match status" value="1"/>
</dbReference>
<keyword evidence="4" id="KW-0819">tRNA processing</keyword>
<dbReference type="PANTHER" id="PTHR12133:SF2">
    <property type="entry name" value="TRNA (ADENINE(58)-N(1))-METHYLTRANSFERASE CATALYTIC SUBUNIT TRMT61A"/>
    <property type="match status" value="1"/>
</dbReference>
<accession>A0A075FUK9</accession>
<evidence type="ECO:0000259" key="5">
    <source>
        <dbReference type="Pfam" id="PF08704"/>
    </source>
</evidence>
<dbReference type="InterPro" id="IPR049470">
    <property type="entry name" value="TRM61_C"/>
</dbReference>
<dbReference type="Gene3D" id="3.10.330.20">
    <property type="match status" value="1"/>
</dbReference>
<sequence>MKDNRVEENDFVLFYLSPRKKWLIQVTKEKQIHTHAGFIEAKDVIGKEYGQCVITNTNNEIYLLYPKLNDYIFKSKRATQILYPKDMAIIASWTDLSHGMNVIEAGTGSGSLSCVIANLIRPDGHLYSYDIREESHEIAKRILKRQDCQNMLH</sequence>
<protein>
    <submittedName>
        <fullName evidence="6">tRNA methyltransferase complex GCD14 subunit (TRM61, GCD14)</fullName>
        <ecNumber evidence="6">2.1.1.219</ecNumber>
    </submittedName>
</protein>
<dbReference type="GO" id="GO:0031515">
    <property type="term" value="C:tRNA (m1A) methyltransferase complex"/>
    <property type="evidence" value="ECO:0007669"/>
    <property type="project" value="InterPro"/>
</dbReference>
<reference evidence="6" key="1">
    <citation type="journal article" date="2014" name="Genome Biol. Evol.">
        <title>Pangenome evidence for extensive interdomain horizontal transfer affecting lineage core and shell genes in uncultured planktonic thaumarchaeota and euryarchaeota.</title>
        <authorList>
            <person name="Deschamps P."/>
            <person name="Zivanovic Y."/>
            <person name="Moreira D."/>
            <person name="Rodriguez-Valera F."/>
            <person name="Lopez-Garcia P."/>
        </authorList>
    </citation>
    <scope>NUCLEOTIDE SEQUENCE</scope>
</reference>
<evidence type="ECO:0000313" key="6">
    <source>
        <dbReference type="EMBL" id="AIE93332.1"/>
    </source>
</evidence>
<name>A0A075FUK9_9ARCH</name>
<evidence type="ECO:0000256" key="1">
    <source>
        <dbReference type="ARBA" id="ARBA00022603"/>
    </source>
</evidence>
<dbReference type="AlphaFoldDB" id="A0A075FUK9"/>
<dbReference type="PROSITE" id="PS51620">
    <property type="entry name" value="SAM_TRM61"/>
    <property type="match status" value="1"/>
</dbReference>
<dbReference type="GO" id="GO:0160107">
    <property type="term" value="F:tRNA (adenine(58)-N1)-methyltransferase activity"/>
    <property type="evidence" value="ECO:0007669"/>
    <property type="project" value="InterPro"/>
</dbReference>
<keyword evidence="1 6" id="KW-0489">Methyltransferase</keyword>
<dbReference type="SUPFAM" id="SSF53335">
    <property type="entry name" value="S-adenosyl-L-methionine-dependent methyltransferases"/>
    <property type="match status" value="1"/>
</dbReference>
<evidence type="ECO:0000256" key="4">
    <source>
        <dbReference type="ARBA" id="ARBA00022694"/>
    </source>
</evidence>
<dbReference type="GO" id="GO:0043827">
    <property type="term" value="F:tRNA (adenine(57)-N1)/(adenine(58)-N1)-methyltransferase activity"/>
    <property type="evidence" value="ECO:0007669"/>
    <property type="project" value="UniProtKB-EC"/>
</dbReference>
<dbReference type="Gene3D" id="3.40.50.150">
    <property type="entry name" value="Vaccinia Virus protein VP39"/>
    <property type="match status" value="1"/>
</dbReference>